<evidence type="ECO:0000313" key="1">
    <source>
        <dbReference type="EMBL" id="MBO8427844.1"/>
    </source>
</evidence>
<reference evidence="1" key="2">
    <citation type="journal article" date="2021" name="PeerJ">
        <title>Extensive microbial diversity within the chicken gut microbiome revealed by metagenomics and culture.</title>
        <authorList>
            <person name="Gilroy R."/>
            <person name="Ravi A."/>
            <person name="Getino M."/>
            <person name="Pursley I."/>
            <person name="Horton D.L."/>
            <person name="Alikhan N.F."/>
            <person name="Baker D."/>
            <person name="Gharbi K."/>
            <person name="Hall N."/>
            <person name="Watson M."/>
            <person name="Adriaenssens E.M."/>
            <person name="Foster-Nyarko E."/>
            <person name="Jarju S."/>
            <person name="Secka A."/>
            <person name="Antonio M."/>
            <person name="Oren A."/>
            <person name="Chaudhuri R.R."/>
            <person name="La Ragione R."/>
            <person name="Hildebrand F."/>
            <person name="Pallen M.J."/>
        </authorList>
    </citation>
    <scope>NUCLEOTIDE SEQUENCE</scope>
    <source>
        <strain evidence="1">11159</strain>
    </source>
</reference>
<gene>
    <name evidence="1" type="ORF">IAC58_04765</name>
</gene>
<evidence type="ECO:0000313" key="2">
    <source>
        <dbReference type="Proteomes" id="UP000823613"/>
    </source>
</evidence>
<name>A0A9D9DMP9_9BACL</name>
<organism evidence="1 2">
    <name type="scientific">Candidatus Onthovivens merdipullorum</name>
    <dbReference type="NCBI Taxonomy" id="2840889"/>
    <lineage>
        <taxon>Bacteria</taxon>
        <taxon>Bacillati</taxon>
        <taxon>Bacillota</taxon>
        <taxon>Bacilli</taxon>
        <taxon>Bacillales</taxon>
        <taxon>Candidatus Onthovivens</taxon>
    </lineage>
</organism>
<dbReference type="Proteomes" id="UP000823613">
    <property type="component" value="Unassembled WGS sequence"/>
</dbReference>
<reference evidence="1" key="1">
    <citation type="submission" date="2020-10" db="EMBL/GenBank/DDBJ databases">
        <authorList>
            <person name="Gilroy R."/>
        </authorList>
    </citation>
    <scope>NUCLEOTIDE SEQUENCE</scope>
    <source>
        <strain evidence="1">11159</strain>
    </source>
</reference>
<dbReference type="AlphaFoldDB" id="A0A9D9DMP9"/>
<sequence length="108" mass="12586">MEAINKKASKCSSEQNIKQNLSLFVIHYECINFSDLTDIRDEINYLKSNPFSSIYLRCLINEYPNENIVVEFANGNLLCHHIKNLRNKDELCEFAFKLGWLSKPKAKD</sequence>
<comment type="caution">
    <text evidence="1">The sequence shown here is derived from an EMBL/GenBank/DDBJ whole genome shotgun (WGS) entry which is preliminary data.</text>
</comment>
<accession>A0A9D9DMP9</accession>
<proteinExistence type="predicted"/>
<dbReference type="EMBL" id="JADIMY010000095">
    <property type="protein sequence ID" value="MBO8427844.1"/>
    <property type="molecule type" value="Genomic_DNA"/>
</dbReference>
<protein>
    <submittedName>
        <fullName evidence="1">Uncharacterized protein</fullName>
    </submittedName>
</protein>